<evidence type="ECO:0000313" key="2">
    <source>
        <dbReference type="Proteomes" id="UP000829398"/>
    </source>
</evidence>
<name>A0ACB8NAM6_CITSI</name>
<gene>
    <name evidence="1" type="ORF">KPL71_005154</name>
</gene>
<dbReference type="Proteomes" id="UP000829398">
    <property type="component" value="Chromosome 2"/>
</dbReference>
<keyword evidence="2" id="KW-1185">Reference proteome</keyword>
<proteinExistence type="predicted"/>
<reference evidence="2" key="1">
    <citation type="journal article" date="2023" name="Hortic. Res.">
        <title>A chromosome-level phased genome enabling allele-level studies in sweet orange: a case study on citrus Huanglongbing tolerance.</title>
        <authorList>
            <person name="Wu B."/>
            <person name="Yu Q."/>
            <person name="Deng Z."/>
            <person name="Duan Y."/>
            <person name="Luo F."/>
            <person name="Gmitter F. Jr."/>
        </authorList>
    </citation>
    <scope>NUCLEOTIDE SEQUENCE [LARGE SCALE GENOMIC DNA]</scope>
    <source>
        <strain evidence="2">cv. Valencia</strain>
    </source>
</reference>
<protein>
    <submittedName>
        <fullName evidence="1">Mitochondrial intermembrane space import and assembly protein 40-like</fullName>
    </submittedName>
</protein>
<accession>A0ACB8NAM6</accession>
<sequence>MGQVQSEAIDQTEGEQSSPSSPDSSQRAASIESLIAVVETASATSFALVLSFVLYLTVSLSVYTEAAAYGDDENEAQKALECPCIADLRSGPCGAQFSEAFLCFLKSTSEEKGSDCVHPFVALQNCIKANPSAFSKDILEEDEVKNEEEPPPEYKIIPPVWSKEPRTPKSKL</sequence>
<dbReference type="EMBL" id="CM039171">
    <property type="protein sequence ID" value="KAH9795213.1"/>
    <property type="molecule type" value="Genomic_DNA"/>
</dbReference>
<evidence type="ECO:0000313" key="1">
    <source>
        <dbReference type="EMBL" id="KAH9795213.1"/>
    </source>
</evidence>
<organism evidence="1 2">
    <name type="scientific">Citrus sinensis</name>
    <name type="common">Sweet orange</name>
    <name type="synonym">Citrus aurantium var. sinensis</name>
    <dbReference type="NCBI Taxonomy" id="2711"/>
    <lineage>
        <taxon>Eukaryota</taxon>
        <taxon>Viridiplantae</taxon>
        <taxon>Streptophyta</taxon>
        <taxon>Embryophyta</taxon>
        <taxon>Tracheophyta</taxon>
        <taxon>Spermatophyta</taxon>
        <taxon>Magnoliopsida</taxon>
        <taxon>eudicotyledons</taxon>
        <taxon>Gunneridae</taxon>
        <taxon>Pentapetalae</taxon>
        <taxon>rosids</taxon>
        <taxon>malvids</taxon>
        <taxon>Sapindales</taxon>
        <taxon>Rutaceae</taxon>
        <taxon>Aurantioideae</taxon>
        <taxon>Citrus</taxon>
    </lineage>
</organism>
<comment type="caution">
    <text evidence="1">The sequence shown here is derived from an EMBL/GenBank/DDBJ whole genome shotgun (WGS) entry which is preliminary data.</text>
</comment>